<sequence length="230" mass="26162">MPALFSHSVRPHASVLFITLHGLASTLTPRLTTVASSELADISLELQLVNLRPNTPDSRLCRYTNKKPSNKGFYVNSFRHLQTDEQARAVWSNAAPLECKIFNWLARRHRLPTNDRQHRHNMTPSPVCPSCSLDEDVDHLLVNCFRAREVWRFFSNGGASPSSFLDLWSSRCRSPADTTICMAILWNIWKRRNALVFNAKDEPCLLSQKNALRTFVYGPINVIIPLLPPL</sequence>
<organism evidence="1 2">
    <name type="scientific">Avena sativa</name>
    <name type="common">Oat</name>
    <dbReference type="NCBI Taxonomy" id="4498"/>
    <lineage>
        <taxon>Eukaryota</taxon>
        <taxon>Viridiplantae</taxon>
        <taxon>Streptophyta</taxon>
        <taxon>Embryophyta</taxon>
        <taxon>Tracheophyta</taxon>
        <taxon>Spermatophyta</taxon>
        <taxon>Magnoliopsida</taxon>
        <taxon>Liliopsida</taxon>
        <taxon>Poales</taxon>
        <taxon>Poaceae</taxon>
        <taxon>BOP clade</taxon>
        <taxon>Pooideae</taxon>
        <taxon>Poodae</taxon>
        <taxon>Poeae</taxon>
        <taxon>Poeae Chloroplast Group 1 (Aveneae type)</taxon>
        <taxon>Aveninae</taxon>
        <taxon>Avena</taxon>
    </lineage>
</organism>
<evidence type="ECO:0000313" key="1">
    <source>
        <dbReference type="EnsemblPlants" id="AVESA.00010b.r2.UnG1413090.1.CDS.1"/>
    </source>
</evidence>
<accession>A0ACD6AM72</accession>
<dbReference type="Proteomes" id="UP001732700">
    <property type="component" value="Unassembled WGS sequence"/>
</dbReference>
<proteinExistence type="predicted"/>
<name>A0ACD6AM72_AVESA</name>
<dbReference type="EnsemblPlants" id="AVESA.00010b.r2.UnG1413090.1">
    <property type="protein sequence ID" value="AVESA.00010b.r2.UnG1413090.1.CDS.1"/>
    <property type="gene ID" value="AVESA.00010b.r2.UnG1413090"/>
</dbReference>
<reference evidence="1" key="1">
    <citation type="submission" date="2025-09" db="UniProtKB">
        <authorList>
            <consortium name="EnsemblPlants"/>
        </authorList>
    </citation>
    <scope>IDENTIFICATION</scope>
</reference>
<evidence type="ECO:0000313" key="2">
    <source>
        <dbReference type="Proteomes" id="UP001732700"/>
    </source>
</evidence>
<protein>
    <submittedName>
        <fullName evidence="1">Uncharacterized protein</fullName>
    </submittedName>
</protein>
<keyword evidence="2" id="KW-1185">Reference proteome</keyword>